<dbReference type="STRING" id="1619308.B5808_12795"/>
<name>A0A1X9LLF0_9MICO</name>
<feature type="domain" description="Spore protein YkvP/CgeB glycosyl transferase-like" evidence="1">
    <location>
        <begin position="159"/>
        <end position="288"/>
    </location>
</feature>
<evidence type="ECO:0000259" key="1">
    <source>
        <dbReference type="Pfam" id="PF13524"/>
    </source>
</evidence>
<dbReference type="InterPro" id="IPR055259">
    <property type="entry name" value="YkvP/CgeB_Glyco_trans-like"/>
</dbReference>
<dbReference type="KEGG" id="cphy:B5808_12795"/>
<dbReference type="RefSeq" id="WP_085020141.1">
    <property type="nucleotide sequence ID" value="NZ_BMHD01000001.1"/>
</dbReference>
<evidence type="ECO:0000313" key="3">
    <source>
        <dbReference type="Proteomes" id="UP000192775"/>
    </source>
</evidence>
<dbReference type="Pfam" id="PF13524">
    <property type="entry name" value="Glyco_trans_1_2"/>
    <property type="match status" value="1"/>
</dbReference>
<dbReference type="SUPFAM" id="SSF53756">
    <property type="entry name" value="UDP-Glycosyltransferase/glycogen phosphorylase"/>
    <property type="match status" value="1"/>
</dbReference>
<protein>
    <recommendedName>
        <fullName evidence="1">Spore protein YkvP/CgeB glycosyl transferase-like domain-containing protein</fullName>
    </recommendedName>
</protein>
<accession>A0A1X9LLF0</accession>
<reference evidence="2 3" key="1">
    <citation type="submission" date="2017-04" db="EMBL/GenBank/DDBJ databases">
        <authorList>
            <person name="Afonso C.L."/>
            <person name="Miller P.J."/>
            <person name="Scott M.A."/>
            <person name="Spackman E."/>
            <person name="Goraichik I."/>
            <person name="Dimitrov K.M."/>
            <person name="Suarez D.L."/>
            <person name="Swayne D.E."/>
        </authorList>
    </citation>
    <scope>NUCLEOTIDE SEQUENCE [LARGE SCALE GENOMIC DNA]</scope>
    <source>
        <strain evidence="3">XA(T)</strain>
    </source>
</reference>
<organism evidence="2 3">
    <name type="scientific">Cnuibacter physcomitrellae</name>
    <dbReference type="NCBI Taxonomy" id="1619308"/>
    <lineage>
        <taxon>Bacteria</taxon>
        <taxon>Bacillati</taxon>
        <taxon>Actinomycetota</taxon>
        <taxon>Actinomycetes</taxon>
        <taxon>Micrococcales</taxon>
        <taxon>Microbacteriaceae</taxon>
        <taxon>Cnuibacter</taxon>
    </lineage>
</organism>
<keyword evidence="3" id="KW-1185">Reference proteome</keyword>
<dbReference type="EMBL" id="CP020715">
    <property type="protein sequence ID" value="ARJ06003.1"/>
    <property type="molecule type" value="Genomic_DNA"/>
</dbReference>
<proteinExistence type="predicted"/>
<dbReference type="AlphaFoldDB" id="A0A1X9LLF0"/>
<gene>
    <name evidence="2" type="ORF">B5808_12795</name>
</gene>
<dbReference type="Proteomes" id="UP000192775">
    <property type="component" value="Chromosome"/>
</dbReference>
<sequence>MSTADLDEGKGDVYVALGLSRALAARGWGVALHPMSDWGRRTPDDVDAVIVMLESFVPGLLAPTTAAIAWARNWIDAWSELPYLSEYDGVWASSPAAASTLAVPYGDEVAVVPISVDADLFSPSPSPVDREALLLTTANGWGSPRQLDTVLHSVSESVPTTMFGVGDPDTAPPAADHRGAVSYFSLPDAYRRSWFVLDDVIAQARVYGCHNSRLFESIAAGSIPITNESLGLDALGLEEVPTYRDSADLIATIEGLHADPATYAALSARLQERVRSAHTTSLRAEQAEDLVDVAVARARQSPRPRPMLTWAARERWSAIASSTTAALHADSIAELQHEITRREEEVESLEHALTAARADAAELGEEVDRLTTERDTQEDDLSLVRQEIATLSSWPSVRGERRLRALATTVLRHLRPRRRNT</sequence>
<evidence type="ECO:0000313" key="2">
    <source>
        <dbReference type="EMBL" id="ARJ06003.1"/>
    </source>
</evidence>